<dbReference type="Pfam" id="PF04020">
    <property type="entry name" value="Phage_holin_4_2"/>
    <property type="match status" value="1"/>
</dbReference>
<proteinExistence type="predicted"/>
<dbReference type="EMBL" id="MHKK01000011">
    <property type="protein sequence ID" value="OGY90415.1"/>
    <property type="molecule type" value="Genomic_DNA"/>
</dbReference>
<evidence type="ECO:0000313" key="2">
    <source>
        <dbReference type="EMBL" id="OGY90415.1"/>
    </source>
</evidence>
<protein>
    <submittedName>
        <fullName evidence="2">Uncharacterized protein</fullName>
    </submittedName>
</protein>
<feature type="transmembrane region" description="Helical" evidence="1">
    <location>
        <begin position="61"/>
        <end position="79"/>
    </location>
</feature>
<reference evidence="2 3" key="1">
    <citation type="journal article" date="2016" name="Nat. Commun.">
        <title>Thousands of microbial genomes shed light on interconnected biogeochemical processes in an aquifer system.</title>
        <authorList>
            <person name="Anantharaman K."/>
            <person name="Brown C.T."/>
            <person name="Hug L.A."/>
            <person name="Sharon I."/>
            <person name="Castelle C.J."/>
            <person name="Probst A.J."/>
            <person name="Thomas B.C."/>
            <person name="Singh A."/>
            <person name="Wilkins M.J."/>
            <person name="Karaoz U."/>
            <person name="Brodie E.L."/>
            <person name="Williams K.H."/>
            <person name="Hubbard S.S."/>
            <person name="Banfield J.F."/>
        </authorList>
    </citation>
    <scope>NUCLEOTIDE SEQUENCE [LARGE SCALE GENOMIC DNA]</scope>
</reference>
<evidence type="ECO:0000256" key="1">
    <source>
        <dbReference type="SAM" id="Phobius"/>
    </source>
</evidence>
<sequence>MRSVSLVPGVVAAASSLVVFYTVPGISVSSPYQALMLAVLLGLANGIIPFVAAALGNARTVLGTVLFALGVNCFLLYVIHRYPFGLQADSLFSLMVAGSIIGIIGFMSTLSIRS</sequence>
<keyword evidence="1" id="KW-1133">Transmembrane helix</keyword>
<dbReference type="Proteomes" id="UP000177817">
    <property type="component" value="Unassembled WGS sequence"/>
</dbReference>
<organism evidence="2 3">
    <name type="scientific">Candidatus Komeilibacteria bacterium RIFCSPHIGHO2_01_FULL_52_14</name>
    <dbReference type="NCBI Taxonomy" id="1798549"/>
    <lineage>
        <taxon>Bacteria</taxon>
        <taxon>Candidatus Komeiliibacteriota</taxon>
    </lineage>
</organism>
<gene>
    <name evidence="2" type="ORF">A2677_01945</name>
</gene>
<accession>A0A1G2BMP9</accession>
<evidence type="ECO:0000313" key="3">
    <source>
        <dbReference type="Proteomes" id="UP000177817"/>
    </source>
</evidence>
<keyword evidence="1" id="KW-0812">Transmembrane</keyword>
<comment type="caution">
    <text evidence="2">The sequence shown here is derived from an EMBL/GenBank/DDBJ whole genome shotgun (WGS) entry which is preliminary data.</text>
</comment>
<feature type="transmembrane region" description="Helical" evidence="1">
    <location>
        <begin position="91"/>
        <end position="112"/>
    </location>
</feature>
<feature type="transmembrane region" description="Helical" evidence="1">
    <location>
        <begin position="6"/>
        <end position="23"/>
    </location>
</feature>
<dbReference type="AlphaFoldDB" id="A0A1G2BMP9"/>
<dbReference type="InterPro" id="IPR007165">
    <property type="entry name" value="Phage_holin_4_2"/>
</dbReference>
<name>A0A1G2BMP9_9BACT</name>
<keyword evidence="1" id="KW-0472">Membrane</keyword>
<feature type="transmembrane region" description="Helical" evidence="1">
    <location>
        <begin position="35"/>
        <end position="55"/>
    </location>
</feature>